<protein>
    <submittedName>
        <fullName evidence="1">Uncharacterized protein</fullName>
    </submittedName>
</protein>
<feature type="non-terminal residue" evidence="1">
    <location>
        <position position="1"/>
    </location>
</feature>
<evidence type="ECO:0000313" key="1">
    <source>
        <dbReference type="EMBL" id="KAI4826943.1"/>
    </source>
</evidence>
<accession>A0ACB9XJA2</accession>
<feature type="non-terminal residue" evidence="1">
    <location>
        <position position="108"/>
    </location>
</feature>
<comment type="caution">
    <text evidence="1">The sequence shown here is derived from an EMBL/GenBank/DDBJ whole genome shotgun (WGS) entry which is preliminary data.</text>
</comment>
<evidence type="ECO:0000313" key="2">
    <source>
        <dbReference type="Proteomes" id="UP001057452"/>
    </source>
</evidence>
<proteinExistence type="predicted"/>
<sequence>ITFTGKRMRGNLLLLRGHSADMLECNDLRVILEPRIKQGNLLKLVISIEGSAEKKPAGTSHSHRPNTSQALFDASVSKHGDPPTMLLHSTLMEGVQLSVADRHPKRRL</sequence>
<dbReference type="EMBL" id="CM043789">
    <property type="protein sequence ID" value="KAI4826943.1"/>
    <property type="molecule type" value="Genomic_DNA"/>
</dbReference>
<organism evidence="1 2">
    <name type="scientific">Chaenocephalus aceratus</name>
    <name type="common">Blackfin icefish</name>
    <name type="synonym">Chaenichthys aceratus</name>
    <dbReference type="NCBI Taxonomy" id="36190"/>
    <lineage>
        <taxon>Eukaryota</taxon>
        <taxon>Metazoa</taxon>
        <taxon>Chordata</taxon>
        <taxon>Craniata</taxon>
        <taxon>Vertebrata</taxon>
        <taxon>Euteleostomi</taxon>
        <taxon>Actinopterygii</taxon>
        <taxon>Neopterygii</taxon>
        <taxon>Teleostei</taxon>
        <taxon>Neoteleostei</taxon>
        <taxon>Acanthomorphata</taxon>
        <taxon>Eupercaria</taxon>
        <taxon>Perciformes</taxon>
        <taxon>Notothenioidei</taxon>
        <taxon>Channichthyidae</taxon>
        <taxon>Chaenocephalus</taxon>
    </lineage>
</organism>
<gene>
    <name evidence="1" type="ORF">KUCAC02_030373</name>
</gene>
<name>A0ACB9XJA2_CHAAC</name>
<keyword evidence="2" id="KW-1185">Reference proteome</keyword>
<reference evidence="1" key="1">
    <citation type="submission" date="2022-05" db="EMBL/GenBank/DDBJ databases">
        <title>Chromosome-level genome of Chaenocephalus aceratus.</title>
        <authorList>
            <person name="Park H."/>
        </authorList>
    </citation>
    <scope>NUCLEOTIDE SEQUENCE</scope>
    <source>
        <strain evidence="1">KU_202001</strain>
    </source>
</reference>
<dbReference type="Proteomes" id="UP001057452">
    <property type="component" value="Chromosome 5"/>
</dbReference>